<dbReference type="SUPFAM" id="SSF53850">
    <property type="entry name" value="Periplasmic binding protein-like II"/>
    <property type="match status" value="2"/>
</dbReference>
<evidence type="ECO:0000313" key="6">
    <source>
        <dbReference type="Proteomes" id="UP000306409"/>
    </source>
</evidence>
<evidence type="ECO:0000256" key="3">
    <source>
        <dbReference type="ARBA" id="ARBA00022729"/>
    </source>
</evidence>
<accession>A0A4V6EQQ9</accession>
<dbReference type="Gene3D" id="3.40.190.10">
    <property type="entry name" value="Periplasmic binding protein-like II"/>
    <property type="match status" value="2"/>
</dbReference>
<dbReference type="PANTHER" id="PTHR43649">
    <property type="entry name" value="ARABINOSE-BINDING PROTEIN-RELATED"/>
    <property type="match status" value="1"/>
</dbReference>
<dbReference type="Proteomes" id="UP000306409">
    <property type="component" value="Chromosome"/>
</dbReference>
<dbReference type="Pfam" id="PF13416">
    <property type="entry name" value="SBP_bac_8"/>
    <property type="match status" value="2"/>
</dbReference>
<proteinExistence type="inferred from homology"/>
<dbReference type="InterPro" id="IPR006059">
    <property type="entry name" value="SBP"/>
</dbReference>
<keyword evidence="6" id="KW-1185">Reference proteome</keyword>
<evidence type="ECO:0000256" key="1">
    <source>
        <dbReference type="ARBA" id="ARBA00008520"/>
    </source>
</evidence>
<dbReference type="EMBL" id="CP061336">
    <property type="protein sequence ID" value="QNU67329.1"/>
    <property type="molecule type" value="Genomic_DNA"/>
</dbReference>
<organism evidence="5 6">
    <name type="scientific">Ruminiclostridium herbifermentans</name>
    <dbReference type="NCBI Taxonomy" id="2488810"/>
    <lineage>
        <taxon>Bacteria</taxon>
        <taxon>Bacillati</taxon>
        <taxon>Bacillota</taxon>
        <taxon>Clostridia</taxon>
        <taxon>Eubacteriales</taxon>
        <taxon>Oscillospiraceae</taxon>
        <taxon>Ruminiclostridium</taxon>
    </lineage>
</organism>
<dbReference type="RefSeq" id="WP_137697673.1">
    <property type="nucleotide sequence ID" value="NZ_CP061336.1"/>
</dbReference>
<name>A0A4V6EQQ9_9FIRM</name>
<evidence type="ECO:0000256" key="2">
    <source>
        <dbReference type="ARBA" id="ARBA00022448"/>
    </source>
</evidence>
<dbReference type="InterPro" id="IPR050490">
    <property type="entry name" value="Bact_solute-bd_prot1"/>
</dbReference>
<feature type="signal peptide" evidence="4">
    <location>
        <begin position="1"/>
        <end position="23"/>
    </location>
</feature>
<sequence length="874" mass="99337">MKTLKTILILIILIGLLSSTACSFNGDSERSDGKHKLKINVMENDNFLRNAIKKFNSDSKDCTIEEKVYYQDQYKKYSEDTQAGLVSNDGADIIVTSPDRIPMLSKYIDNGYLSELDDLYNNDKSINRDDYYSEIMNYGIYKGKRYLIPLSYTIDAFFTTESIIEKEGINGLSDEVNWDKFSQVCSDYVNKNEGSSHYMLSNIDFSSIIRGIGADIIDIENKIAKFDTTPAKSAIKQYKLINESVTPDKVFYEKIQGGDISAILKNKDAVFLNNAISSPQNLWYNYSSFNTEVQPMVYSVCTAENKIPARVSLFAAVSSKCTNKKEAYEFISMLLSKDYQAEDFLNGIPVSKSAYEQIKYECIKGNNGERSGRGGGCKSDDSIKVLLSKVDRYLARLTECKIEDYEVYTLIDSKIRECVSKNETDDGIAKSLQEVVENYFKKTLIEDSQNQSEAITGDNSIRANLSIVYINYNGQVKNAIRKSKELYPEIEYSENVFGDDQYSEMNTKLSAELMSGDGPDIIIFGPNTFNSLYKVANSGIFTDLNELISKDKDFSKNDYYENIFDCGIYNNKRLYIPLEYAIPYFRTTDLTLKENNIVIDKSDLSLDSLYKLSQDFLKNNKDKNKSLIYCNFGFSSMMRISGKKFVDNEKRKSYFNTKDFINLLKIYKEIYPAIAPYDTCAKYNSYVDMIKDKRLVMAFEQGNQSPKQLWTFNSMYNQAIGDDMDIIPLVDNGICYARVGECIGINSNCENKEAAFNFLKIMLSKDIQKATDSYGNHNGALLLPINKQAYNEDLNYYMSNSTSGFGSEYSSKELPKKLADKLNILLGKTQIEQRLDNEVQNIVHEALDNYISGKATAEQTAKAIDDKVTLFLNE</sequence>
<dbReference type="PROSITE" id="PS51257">
    <property type="entry name" value="PROKAR_LIPOPROTEIN"/>
    <property type="match status" value="1"/>
</dbReference>
<evidence type="ECO:0000313" key="5">
    <source>
        <dbReference type="EMBL" id="QNU67329.1"/>
    </source>
</evidence>
<dbReference type="OrthoDB" id="383937at2"/>
<dbReference type="AlphaFoldDB" id="A0A4V6EQQ9"/>
<dbReference type="PANTHER" id="PTHR43649:SF34">
    <property type="entry name" value="ABC TRANSPORTER PERIPLASMIC-BINDING PROTEIN YCJN-RELATED"/>
    <property type="match status" value="1"/>
</dbReference>
<feature type="chain" id="PRO_5038940353" evidence="4">
    <location>
        <begin position="24"/>
        <end position="874"/>
    </location>
</feature>
<keyword evidence="3 4" id="KW-0732">Signal</keyword>
<gene>
    <name evidence="5" type="ORF">EHE19_001955</name>
</gene>
<comment type="similarity">
    <text evidence="1">Belongs to the bacterial solute-binding protein 1 family.</text>
</comment>
<keyword evidence="2" id="KW-0813">Transport</keyword>
<protein>
    <submittedName>
        <fullName evidence="5">Extracellular solute-binding protein</fullName>
    </submittedName>
</protein>
<dbReference type="KEGG" id="rher:EHE19_001955"/>
<reference evidence="5 6" key="1">
    <citation type="submission" date="2020-09" db="EMBL/GenBank/DDBJ databases">
        <title>Characterization and genome sequencing of Ruminiclostridium sp. nov. MA18.</title>
        <authorList>
            <person name="Rettenmaier R."/>
            <person name="Kowollik M.-L."/>
            <person name="Liebl W."/>
            <person name="Zverlov V."/>
        </authorList>
    </citation>
    <scope>NUCLEOTIDE SEQUENCE [LARGE SCALE GENOMIC DNA]</scope>
    <source>
        <strain evidence="5 6">MA18</strain>
    </source>
</reference>
<evidence type="ECO:0000256" key="4">
    <source>
        <dbReference type="SAM" id="SignalP"/>
    </source>
</evidence>